<dbReference type="FunFam" id="3.40.30.10:FF:000197">
    <property type="entry name" value="Glutathione S-transferase U10"/>
    <property type="match status" value="1"/>
</dbReference>
<evidence type="ECO:0000256" key="4">
    <source>
        <dbReference type="RuleBase" id="RU003494"/>
    </source>
</evidence>
<dbReference type="SUPFAM" id="SSF52833">
    <property type="entry name" value="Thioredoxin-like"/>
    <property type="match status" value="1"/>
</dbReference>
<dbReference type="PROSITE" id="PS50404">
    <property type="entry name" value="GST_NTER"/>
    <property type="match status" value="1"/>
</dbReference>
<dbReference type="InterPro" id="IPR036249">
    <property type="entry name" value="Thioredoxin-like_sf"/>
</dbReference>
<keyword evidence="2" id="KW-0808">Transferase</keyword>
<dbReference type="SFLD" id="SFLDG00358">
    <property type="entry name" value="Main_(cytGST)"/>
    <property type="match status" value="1"/>
</dbReference>
<dbReference type="InterPro" id="IPR004046">
    <property type="entry name" value="GST_C"/>
</dbReference>
<accession>A0A4Y7L0N1</accession>
<evidence type="ECO:0000256" key="5">
    <source>
        <dbReference type="SAM" id="MobiDB-lite"/>
    </source>
</evidence>
<dbReference type="GO" id="GO:0006749">
    <property type="term" value="P:glutathione metabolic process"/>
    <property type="evidence" value="ECO:0007669"/>
    <property type="project" value="InterPro"/>
</dbReference>
<sequence>MNSSPQPIQSQSPSSDASPVAVEVNKPSVKLYGSWASSYTHRVKLALKLKGVEYEYMEEDLTNKSEQLLLYNPVHKKIPILVHNENPVAESMVILHYIDEAWTGTQHPILSTTDPYENAKIRFWSHFIDNKLGPSVGAVFQSVGEEQTAAVEQVHNYLKLLEDELEHGFFKGRRFFGGEKIGFLDIVLGCGSYWLWVFEEVAGIKLVDSGTYPRFESWLRDFEEQNEVKETIPATDKLLEYAKGLRQIILEHVKA</sequence>
<dbReference type="OMA" id="HWIWALE"/>
<proteinExistence type="inferred from homology"/>
<feature type="region of interest" description="Disordered" evidence="5">
    <location>
        <begin position="1"/>
        <end position="20"/>
    </location>
</feature>
<dbReference type="SMR" id="A0A4Y7L0N1"/>
<dbReference type="PANTHER" id="PTHR11260:SF683">
    <property type="entry name" value="GLUTATHIONE TRANSFERASE"/>
    <property type="match status" value="1"/>
</dbReference>
<dbReference type="CDD" id="cd03058">
    <property type="entry name" value="GST_N_Tau"/>
    <property type="match status" value="1"/>
</dbReference>
<dbReference type="FunFam" id="1.20.1050.10:FF:000016">
    <property type="entry name" value="Glutathione S-transferase U9"/>
    <property type="match status" value="1"/>
</dbReference>
<dbReference type="InterPro" id="IPR004045">
    <property type="entry name" value="Glutathione_S-Trfase_N"/>
</dbReference>
<dbReference type="GO" id="GO:0009407">
    <property type="term" value="P:toxin catabolic process"/>
    <property type="evidence" value="ECO:0007669"/>
    <property type="project" value="UniProtKB-ARBA"/>
</dbReference>
<dbReference type="EMBL" id="CM010723">
    <property type="protein sequence ID" value="RZC79114.1"/>
    <property type="molecule type" value="Genomic_DNA"/>
</dbReference>
<dbReference type="SFLD" id="SFLDS00019">
    <property type="entry name" value="Glutathione_Transferase_(cytos"/>
    <property type="match status" value="1"/>
</dbReference>
<dbReference type="OrthoDB" id="4951845at2759"/>
<dbReference type="InterPro" id="IPR036282">
    <property type="entry name" value="Glutathione-S-Trfase_C_sf"/>
</dbReference>
<dbReference type="CDD" id="cd03185">
    <property type="entry name" value="GST_C_Tau"/>
    <property type="match status" value="1"/>
</dbReference>
<dbReference type="InterPro" id="IPR045073">
    <property type="entry name" value="Omega/Tau-like"/>
</dbReference>
<feature type="domain" description="GST N-terminal" evidence="6">
    <location>
        <begin position="27"/>
        <end position="106"/>
    </location>
</feature>
<evidence type="ECO:0000259" key="6">
    <source>
        <dbReference type="PROSITE" id="PS50404"/>
    </source>
</evidence>
<protein>
    <recommendedName>
        <fullName evidence="1">glutathione transferase</fullName>
        <ecNumber evidence="1">2.5.1.18</ecNumber>
    </recommendedName>
</protein>
<evidence type="ECO:0000256" key="3">
    <source>
        <dbReference type="ARBA" id="ARBA00047960"/>
    </source>
</evidence>
<gene>
    <name evidence="8" type="ORF">C5167_003328</name>
</gene>
<reference evidence="8 9" key="1">
    <citation type="journal article" date="2018" name="Science">
        <title>The opium poppy genome and morphinan production.</title>
        <authorList>
            <person name="Guo L."/>
            <person name="Winzer T."/>
            <person name="Yang X."/>
            <person name="Li Y."/>
            <person name="Ning Z."/>
            <person name="He Z."/>
            <person name="Teodor R."/>
            <person name="Lu Y."/>
            <person name="Bowser T.A."/>
            <person name="Graham I.A."/>
            <person name="Ye K."/>
        </authorList>
    </citation>
    <scope>NUCLEOTIDE SEQUENCE [LARGE SCALE GENOMIC DNA]</scope>
    <source>
        <strain evidence="9">cv. HN1</strain>
        <tissue evidence="8">Leaves</tissue>
    </source>
</reference>
<dbReference type="InterPro" id="IPR010987">
    <property type="entry name" value="Glutathione-S-Trfase_C-like"/>
</dbReference>
<dbReference type="STRING" id="3469.A0A4Y7L0N1"/>
<comment type="similarity">
    <text evidence="4">Belongs to the GST superfamily.</text>
</comment>
<dbReference type="GO" id="GO:0005737">
    <property type="term" value="C:cytoplasm"/>
    <property type="evidence" value="ECO:0007669"/>
    <property type="project" value="TreeGrafter"/>
</dbReference>
<organism evidence="8 9">
    <name type="scientific">Papaver somniferum</name>
    <name type="common">Opium poppy</name>
    <dbReference type="NCBI Taxonomy" id="3469"/>
    <lineage>
        <taxon>Eukaryota</taxon>
        <taxon>Viridiplantae</taxon>
        <taxon>Streptophyta</taxon>
        <taxon>Embryophyta</taxon>
        <taxon>Tracheophyta</taxon>
        <taxon>Spermatophyta</taxon>
        <taxon>Magnoliopsida</taxon>
        <taxon>Ranunculales</taxon>
        <taxon>Papaveraceae</taxon>
        <taxon>Papaveroideae</taxon>
        <taxon>Papaver</taxon>
    </lineage>
</organism>
<dbReference type="PANTHER" id="PTHR11260">
    <property type="entry name" value="GLUTATHIONE S-TRANSFERASE, GST, SUPERFAMILY, GST DOMAIN CONTAINING"/>
    <property type="match status" value="1"/>
</dbReference>
<feature type="domain" description="GST C-terminal" evidence="7">
    <location>
        <begin position="114"/>
        <end position="245"/>
    </location>
</feature>
<keyword evidence="9" id="KW-1185">Reference proteome</keyword>
<dbReference type="SFLD" id="SFLDG01152">
    <property type="entry name" value="Main.3:_Omega-_and_Tau-like"/>
    <property type="match status" value="1"/>
</dbReference>
<evidence type="ECO:0000313" key="9">
    <source>
        <dbReference type="Proteomes" id="UP000316621"/>
    </source>
</evidence>
<evidence type="ECO:0000313" key="8">
    <source>
        <dbReference type="EMBL" id="RZC79114.1"/>
    </source>
</evidence>
<name>A0A4Y7L0N1_PAPSO</name>
<dbReference type="AlphaFoldDB" id="A0A4Y7L0N1"/>
<dbReference type="EC" id="2.5.1.18" evidence="1"/>
<dbReference type="InterPro" id="IPR040079">
    <property type="entry name" value="Glutathione_S-Trfase"/>
</dbReference>
<dbReference type="Pfam" id="PF02798">
    <property type="entry name" value="GST_N"/>
    <property type="match status" value="1"/>
</dbReference>
<comment type="catalytic activity">
    <reaction evidence="3">
        <text>RX + glutathione = an S-substituted glutathione + a halide anion + H(+)</text>
        <dbReference type="Rhea" id="RHEA:16437"/>
        <dbReference type="ChEBI" id="CHEBI:15378"/>
        <dbReference type="ChEBI" id="CHEBI:16042"/>
        <dbReference type="ChEBI" id="CHEBI:17792"/>
        <dbReference type="ChEBI" id="CHEBI:57925"/>
        <dbReference type="ChEBI" id="CHEBI:90779"/>
        <dbReference type="EC" id="2.5.1.18"/>
    </reaction>
</comment>
<feature type="compositionally biased region" description="Low complexity" evidence="5">
    <location>
        <begin position="1"/>
        <end position="15"/>
    </location>
</feature>
<dbReference type="Gene3D" id="3.40.30.10">
    <property type="entry name" value="Glutaredoxin"/>
    <property type="match status" value="1"/>
</dbReference>
<dbReference type="GO" id="GO:0004364">
    <property type="term" value="F:glutathione transferase activity"/>
    <property type="evidence" value="ECO:0007669"/>
    <property type="project" value="UniProtKB-EC"/>
</dbReference>
<evidence type="ECO:0000256" key="1">
    <source>
        <dbReference type="ARBA" id="ARBA00012452"/>
    </source>
</evidence>
<evidence type="ECO:0000259" key="7">
    <source>
        <dbReference type="PROSITE" id="PS50405"/>
    </source>
</evidence>
<dbReference type="PROSITE" id="PS50405">
    <property type="entry name" value="GST_CTER"/>
    <property type="match status" value="1"/>
</dbReference>
<dbReference type="InterPro" id="IPR045074">
    <property type="entry name" value="GST_C_Tau"/>
</dbReference>
<dbReference type="Proteomes" id="UP000316621">
    <property type="component" value="Chromosome 9"/>
</dbReference>
<dbReference type="Pfam" id="PF00043">
    <property type="entry name" value="GST_C"/>
    <property type="match status" value="1"/>
</dbReference>
<dbReference type="Gramene" id="RZC79114">
    <property type="protein sequence ID" value="RZC79114"/>
    <property type="gene ID" value="C5167_003328"/>
</dbReference>
<dbReference type="Gene3D" id="1.20.1050.10">
    <property type="match status" value="1"/>
</dbReference>
<evidence type="ECO:0000256" key="2">
    <source>
        <dbReference type="ARBA" id="ARBA00022679"/>
    </source>
</evidence>
<dbReference type="SUPFAM" id="SSF47616">
    <property type="entry name" value="GST C-terminal domain-like"/>
    <property type="match status" value="1"/>
</dbReference>